<dbReference type="GO" id="GO:0005524">
    <property type="term" value="F:ATP binding"/>
    <property type="evidence" value="ECO:0007669"/>
    <property type="project" value="UniProtKB-KW"/>
</dbReference>
<dbReference type="Proteomes" id="UP000054144">
    <property type="component" value="Unassembled WGS sequence"/>
</dbReference>
<dbReference type="EMBL" id="KN881676">
    <property type="protein sequence ID" value="KIY50213.1"/>
    <property type="molecule type" value="Genomic_DNA"/>
</dbReference>
<feature type="non-terminal residue" evidence="7">
    <location>
        <position position="145"/>
    </location>
</feature>
<dbReference type="SUPFAM" id="SSF54495">
    <property type="entry name" value="UBC-like"/>
    <property type="match status" value="1"/>
</dbReference>
<organism evidence="7 8">
    <name type="scientific">Fistulina hepatica ATCC 64428</name>
    <dbReference type="NCBI Taxonomy" id="1128425"/>
    <lineage>
        <taxon>Eukaryota</taxon>
        <taxon>Fungi</taxon>
        <taxon>Dikarya</taxon>
        <taxon>Basidiomycota</taxon>
        <taxon>Agaricomycotina</taxon>
        <taxon>Agaricomycetes</taxon>
        <taxon>Agaricomycetidae</taxon>
        <taxon>Agaricales</taxon>
        <taxon>Fistulinaceae</taxon>
        <taxon>Fistulina</taxon>
    </lineage>
</organism>
<feature type="non-terminal residue" evidence="7">
    <location>
        <position position="1"/>
    </location>
</feature>
<evidence type="ECO:0000313" key="7">
    <source>
        <dbReference type="EMBL" id="KIY50213.1"/>
    </source>
</evidence>
<dbReference type="InterPro" id="IPR000608">
    <property type="entry name" value="UBC"/>
</dbReference>
<dbReference type="Pfam" id="PF00179">
    <property type="entry name" value="UQ_con"/>
    <property type="match status" value="1"/>
</dbReference>
<dbReference type="GO" id="GO:0061631">
    <property type="term" value="F:ubiquitin conjugating enzyme activity"/>
    <property type="evidence" value="ECO:0007669"/>
    <property type="project" value="UniProtKB-EC"/>
</dbReference>
<dbReference type="Gene3D" id="3.10.110.10">
    <property type="entry name" value="Ubiquitin Conjugating Enzyme"/>
    <property type="match status" value="1"/>
</dbReference>
<dbReference type="PROSITE" id="PS50127">
    <property type="entry name" value="UBC_2"/>
    <property type="match status" value="1"/>
</dbReference>
<protein>
    <recommendedName>
        <fullName evidence="1">E2 ubiquitin-conjugating enzyme</fullName>
        <ecNumber evidence="1">2.3.2.23</ecNumber>
    </recommendedName>
</protein>
<dbReference type="PANTHER" id="PTHR24068">
    <property type="entry name" value="UBIQUITIN-CONJUGATING ENZYME E2"/>
    <property type="match status" value="1"/>
</dbReference>
<dbReference type="SMART" id="SM00212">
    <property type="entry name" value="UBCc"/>
    <property type="match status" value="1"/>
</dbReference>
<keyword evidence="8" id="KW-1185">Reference proteome</keyword>
<evidence type="ECO:0000256" key="2">
    <source>
        <dbReference type="ARBA" id="ARBA00022679"/>
    </source>
</evidence>
<dbReference type="OrthoDB" id="7851174at2759"/>
<reference evidence="7 8" key="1">
    <citation type="journal article" date="2015" name="Fungal Genet. Biol.">
        <title>Evolution of novel wood decay mechanisms in Agaricales revealed by the genome sequences of Fistulina hepatica and Cylindrobasidium torrendii.</title>
        <authorList>
            <person name="Floudas D."/>
            <person name="Held B.W."/>
            <person name="Riley R."/>
            <person name="Nagy L.G."/>
            <person name="Koehler G."/>
            <person name="Ransdell A.S."/>
            <person name="Younus H."/>
            <person name="Chow J."/>
            <person name="Chiniquy J."/>
            <person name="Lipzen A."/>
            <person name="Tritt A."/>
            <person name="Sun H."/>
            <person name="Haridas S."/>
            <person name="LaButti K."/>
            <person name="Ohm R.A."/>
            <person name="Kues U."/>
            <person name="Blanchette R.A."/>
            <person name="Grigoriev I.V."/>
            <person name="Minto R.E."/>
            <person name="Hibbett D.S."/>
        </authorList>
    </citation>
    <scope>NUCLEOTIDE SEQUENCE [LARGE SCALE GENOMIC DNA]</scope>
    <source>
        <strain evidence="7 8">ATCC 64428</strain>
    </source>
</reference>
<evidence type="ECO:0000256" key="4">
    <source>
        <dbReference type="ARBA" id="ARBA00022786"/>
    </source>
</evidence>
<dbReference type="InterPro" id="IPR016135">
    <property type="entry name" value="UBQ-conjugating_enzyme/RWD"/>
</dbReference>
<proteinExistence type="predicted"/>
<dbReference type="EC" id="2.3.2.23" evidence="1"/>
<gene>
    <name evidence="7" type="ORF">FISHEDRAFT_9436</name>
</gene>
<evidence type="ECO:0000256" key="5">
    <source>
        <dbReference type="ARBA" id="ARBA00022840"/>
    </source>
</evidence>
<dbReference type="FunFam" id="3.10.110.10:FF:000060">
    <property type="entry name" value="Ubiquitin conjugating enzyme (UbcB)"/>
    <property type="match status" value="1"/>
</dbReference>
<evidence type="ECO:0000256" key="1">
    <source>
        <dbReference type="ARBA" id="ARBA00012486"/>
    </source>
</evidence>
<keyword evidence="2" id="KW-0808">Transferase</keyword>
<keyword evidence="4" id="KW-0833">Ubl conjugation pathway</keyword>
<dbReference type="AlphaFoldDB" id="A0A0D7AH87"/>
<evidence type="ECO:0000313" key="8">
    <source>
        <dbReference type="Proteomes" id="UP000054144"/>
    </source>
</evidence>
<accession>A0A0D7AH87</accession>
<evidence type="ECO:0000259" key="6">
    <source>
        <dbReference type="PROSITE" id="PS50127"/>
    </source>
</evidence>
<keyword evidence="5" id="KW-0067">ATP-binding</keyword>
<sequence>KRIQRELADLQKPDADLGSITLAPSDESLFIWKATVPGPEGSLYEGGVFEADVILPTDYPFSAPKVVFKTRIYHMNISEQGNICIDILKHNWSPALSLFKVMLSLSSLLTDPNPRDPLVPGIAMQYTRNRKLHDDTARRWTELYA</sequence>
<feature type="domain" description="UBC core" evidence="6">
    <location>
        <begin position="1"/>
        <end position="145"/>
    </location>
</feature>
<evidence type="ECO:0000256" key="3">
    <source>
        <dbReference type="ARBA" id="ARBA00022741"/>
    </source>
</evidence>
<name>A0A0D7AH87_9AGAR</name>
<keyword evidence="3" id="KW-0547">Nucleotide-binding</keyword>